<feature type="compositionally biased region" description="Polar residues" evidence="1">
    <location>
        <begin position="17"/>
        <end position="26"/>
    </location>
</feature>
<accession>A0ABR3YCQ2</accession>
<evidence type="ECO:0000313" key="3">
    <source>
        <dbReference type="EMBL" id="KAL1886090.1"/>
    </source>
</evidence>
<dbReference type="InterPro" id="IPR007110">
    <property type="entry name" value="Ig-like_dom"/>
</dbReference>
<dbReference type="Proteomes" id="UP001583193">
    <property type="component" value="Unassembled WGS sequence"/>
</dbReference>
<dbReference type="PROSITE" id="PS50835">
    <property type="entry name" value="IG_LIKE"/>
    <property type="match status" value="1"/>
</dbReference>
<organism evidence="3 4">
    <name type="scientific">Paecilomyces lecythidis</name>
    <dbReference type="NCBI Taxonomy" id="3004212"/>
    <lineage>
        <taxon>Eukaryota</taxon>
        <taxon>Fungi</taxon>
        <taxon>Dikarya</taxon>
        <taxon>Ascomycota</taxon>
        <taxon>Pezizomycotina</taxon>
        <taxon>Eurotiomycetes</taxon>
        <taxon>Eurotiomycetidae</taxon>
        <taxon>Eurotiales</taxon>
        <taxon>Thermoascaceae</taxon>
        <taxon>Paecilomyces</taxon>
    </lineage>
</organism>
<feature type="region of interest" description="Disordered" evidence="1">
    <location>
        <begin position="761"/>
        <end position="780"/>
    </location>
</feature>
<evidence type="ECO:0000256" key="1">
    <source>
        <dbReference type="SAM" id="MobiDB-lite"/>
    </source>
</evidence>
<feature type="compositionally biased region" description="Polar residues" evidence="1">
    <location>
        <begin position="714"/>
        <end position="749"/>
    </location>
</feature>
<evidence type="ECO:0000259" key="2">
    <source>
        <dbReference type="PROSITE" id="PS50835"/>
    </source>
</evidence>
<feature type="compositionally biased region" description="Basic and acidic residues" evidence="1">
    <location>
        <begin position="766"/>
        <end position="780"/>
    </location>
</feature>
<feature type="region of interest" description="Disordered" evidence="1">
    <location>
        <begin position="1"/>
        <end position="28"/>
    </location>
</feature>
<keyword evidence="4" id="KW-1185">Reference proteome</keyword>
<comment type="caution">
    <text evidence="3">The sequence shown here is derived from an EMBL/GenBank/DDBJ whole genome shotgun (WGS) entry which is preliminary data.</text>
</comment>
<evidence type="ECO:0000313" key="4">
    <source>
        <dbReference type="Proteomes" id="UP001583193"/>
    </source>
</evidence>
<feature type="domain" description="Ig-like" evidence="2">
    <location>
        <begin position="359"/>
        <end position="498"/>
    </location>
</feature>
<feature type="region of interest" description="Disordered" evidence="1">
    <location>
        <begin position="643"/>
        <end position="668"/>
    </location>
</feature>
<sequence length="860" mass="96243">MLDIPSQYRPSYRNHARTSSETTPTLDTKEQWARNEWITAGSGDAHCHPAPSETVGNFKHFVGDCAAARPTNPTILRHLNLPHPYTLRKQCPAAVQKPFVGIALERQEDALSYGNWKYGDTDRDEIRRDAHMDIRVHLSLEEPKQDSNKPSETPGGPNRLVVMGHSFPDRRLTQDVFVPRFLGYRASWQPPGLVYNVDSPLNPSAVQQLDIVKTWRRLSFSQAAEILHWEKALNLVITASVEALLTSSDGVQAKAAKSSPDDNSYVSLHLDPLKIVFDMIKSEETRKAAFGWFASTRNIHRNLLRFLRNQDCFIDPLLSGPAPYPCSSIRNSSIQLTQLPKAGMSDMGGPIQVELIWNPPYIAFESFDSKVEEGQLFYLQPKFCCALKGLFEDAIAKGEIILTYSVDVDWLHYDYSVGRFSGNVPVRRRLPETRPLSDYILDIIVKADLVENFGSPTLEQTMRTQIRLMVTPKRDTIALERSRSYSCRFPDQSMDSITWENAAGKETKAKESIICYPFTRRPLDVDIHNASPPASFPSHKDVSSICHCRHGCPGVQAGKSTPARLADTISDCVDPLKPAPLMVPKCRSSTLKKIQFPQHPTPSDRDRSVPRFDNYAADLEAKYSAWKFSKESKPARRADYFIDFAATPRQRPQRQLQSSNDGEDMRCSENAGCPAFQEELSDNIRFCLSKTKKTRNADSTSHLPLTPIAPPNGEASTTLSSQHNGCRSNRPFSSSDETTAYPSGGTTSGVDEIAETYPMEVATETPRPKDDLEHSQEPPLIRRDDALALLLRMRQIHEDERMSLGTNAEAIWFSSENTSEISLFESLDSWCSDHGTVFIVDDGEEADDEAEEAGNVGCGV</sequence>
<gene>
    <name evidence="3" type="ORF">Plec18167_000016</name>
</gene>
<protein>
    <recommendedName>
        <fullName evidence="2">Ig-like domain-containing protein</fullName>
    </recommendedName>
</protein>
<proteinExistence type="predicted"/>
<feature type="region of interest" description="Disordered" evidence="1">
    <location>
        <begin position="692"/>
        <end position="753"/>
    </location>
</feature>
<name>A0ABR3YCQ2_9EURO</name>
<reference evidence="3 4" key="1">
    <citation type="journal article" date="2024" name="IMA Fungus">
        <title>IMA Genome - F19 : A genome assembly and annotation guide to empower mycologists, including annotated draft genome sequences of Ceratocystis pirilliformis, Diaporthe australafricana, Fusarium ophioides, Paecilomyces lecythidis, and Sporothrix stenoceras.</title>
        <authorList>
            <person name="Aylward J."/>
            <person name="Wilson A.M."/>
            <person name="Visagie C.M."/>
            <person name="Spraker J."/>
            <person name="Barnes I."/>
            <person name="Buitendag C."/>
            <person name="Ceriani C."/>
            <person name="Del Mar Angel L."/>
            <person name="du Plessis D."/>
            <person name="Fuchs T."/>
            <person name="Gasser K."/>
            <person name="Kramer D."/>
            <person name="Li W."/>
            <person name="Munsamy K."/>
            <person name="Piso A."/>
            <person name="Price J.L."/>
            <person name="Sonnekus B."/>
            <person name="Thomas C."/>
            <person name="van der Nest A."/>
            <person name="van Dijk A."/>
            <person name="van Heerden A."/>
            <person name="van Vuuren N."/>
            <person name="Yilmaz N."/>
            <person name="Duong T.A."/>
            <person name="van der Merwe N.A."/>
            <person name="Wingfield M.J."/>
            <person name="Wingfield B.D."/>
        </authorList>
    </citation>
    <scope>NUCLEOTIDE SEQUENCE [LARGE SCALE GENOMIC DNA]</scope>
    <source>
        <strain evidence="3 4">CMW 18167</strain>
    </source>
</reference>
<dbReference type="EMBL" id="JAVDPF010000001">
    <property type="protein sequence ID" value="KAL1886090.1"/>
    <property type="molecule type" value="Genomic_DNA"/>
</dbReference>